<evidence type="ECO:0000256" key="4">
    <source>
        <dbReference type="ARBA" id="ARBA00022801"/>
    </source>
</evidence>
<comment type="function">
    <text evidence="9">Involved in targeting and insertion of nascent membrane proteins into the cytoplasmic membrane. Acts as a receptor for the complex formed by the signal recognition particle (SRP) and the ribosome-nascent chain (RNC).</text>
</comment>
<comment type="subcellular location">
    <subcellularLocation>
        <location evidence="9">Cell membrane</location>
        <topology evidence="9">Peripheral membrane protein</topology>
        <orientation evidence="9">Cytoplasmic side</orientation>
    </subcellularLocation>
    <subcellularLocation>
        <location evidence="9">Cytoplasm</location>
    </subcellularLocation>
</comment>
<dbReference type="InterPro" id="IPR000897">
    <property type="entry name" value="SRP54_GTPase_dom"/>
</dbReference>
<dbReference type="PANTHER" id="PTHR43134">
    <property type="entry name" value="SIGNAL RECOGNITION PARTICLE RECEPTOR SUBUNIT ALPHA"/>
    <property type="match status" value="1"/>
</dbReference>
<dbReference type="FunFam" id="3.40.50.300:FF:000053">
    <property type="entry name" value="Signal recognition particle receptor FtsY"/>
    <property type="match status" value="1"/>
</dbReference>
<evidence type="ECO:0000256" key="9">
    <source>
        <dbReference type="HAMAP-Rule" id="MF_00920"/>
    </source>
</evidence>
<organism evidence="13 14">
    <name type="scientific">Handelsmanbacteria sp. (strain RIFCSPLOWO2_12_FULL_64_10)</name>
    <dbReference type="NCBI Taxonomy" id="1817868"/>
    <lineage>
        <taxon>Bacteria</taxon>
        <taxon>Candidatus Handelsmaniibacteriota</taxon>
    </lineage>
</organism>
<dbReference type="PANTHER" id="PTHR43134:SF1">
    <property type="entry name" value="SIGNAL RECOGNITION PARTICLE RECEPTOR SUBUNIT ALPHA"/>
    <property type="match status" value="1"/>
</dbReference>
<comment type="subunit">
    <text evidence="9">Part of the signal recognition particle protein translocation system, which is composed of SRP and FtsY.</text>
</comment>
<dbReference type="CDD" id="cd17874">
    <property type="entry name" value="FtsY"/>
    <property type="match status" value="1"/>
</dbReference>
<dbReference type="SMART" id="SM00962">
    <property type="entry name" value="SRP54"/>
    <property type="match status" value="1"/>
</dbReference>
<dbReference type="Pfam" id="PF02881">
    <property type="entry name" value="SRP54_N"/>
    <property type="match status" value="1"/>
</dbReference>
<feature type="domain" description="AAA+ ATPase" evidence="10">
    <location>
        <begin position="104"/>
        <end position="305"/>
    </location>
</feature>
<keyword evidence="7 9" id="KW-0675">Receptor</keyword>
<dbReference type="SUPFAM" id="SSF52540">
    <property type="entry name" value="P-loop containing nucleoside triphosphate hydrolases"/>
    <property type="match status" value="1"/>
</dbReference>
<comment type="similarity">
    <text evidence="9">Belongs to the GTP-binding SRP family. FtsY subfamily.</text>
</comment>
<dbReference type="InterPro" id="IPR027417">
    <property type="entry name" value="P-loop_NTPase"/>
</dbReference>
<dbReference type="NCBIfam" id="TIGR00064">
    <property type="entry name" value="ftsY"/>
    <property type="match status" value="1"/>
</dbReference>
<dbReference type="FunFam" id="1.20.120.140:FF:000002">
    <property type="entry name" value="Signal recognition particle receptor FtsY"/>
    <property type="match status" value="1"/>
</dbReference>
<keyword evidence="2 9" id="KW-0963">Cytoplasm</keyword>
<dbReference type="EMBL" id="MFKF01000229">
    <property type="protein sequence ID" value="OGG49534.1"/>
    <property type="molecule type" value="Genomic_DNA"/>
</dbReference>
<evidence type="ECO:0000256" key="6">
    <source>
        <dbReference type="ARBA" id="ARBA00023136"/>
    </source>
</evidence>
<evidence type="ECO:0000259" key="11">
    <source>
        <dbReference type="SMART" id="SM00962"/>
    </source>
</evidence>
<feature type="domain" description="SRP54-type proteins GTP-binding" evidence="11">
    <location>
        <begin position="105"/>
        <end position="306"/>
    </location>
</feature>
<dbReference type="EC" id="3.6.5.4" evidence="9"/>
<evidence type="ECO:0000313" key="14">
    <source>
        <dbReference type="Proteomes" id="UP000178606"/>
    </source>
</evidence>
<comment type="catalytic activity">
    <reaction evidence="8 9">
        <text>GTP + H2O = GDP + phosphate + H(+)</text>
        <dbReference type="Rhea" id="RHEA:19669"/>
        <dbReference type="ChEBI" id="CHEBI:15377"/>
        <dbReference type="ChEBI" id="CHEBI:15378"/>
        <dbReference type="ChEBI" id="CHEBI:37565"/>
        <dbReference type="ChEBI" id="CHEBI:43474"/>
        <dbReference type="ChEBI" id="CHEBI:58189"/>
        <dbReference type="EC" id="3.6.5.4"/>
    </reaction>
</comment>
<dbReference type="SMART" id="SM00382">
    <property type="entry name" value="AAA"/>
    <property type="match status" value="1"/>
</dbReference>
<dbReference type="Gene3D" id="1.20.120.140">
    <property type="entry name" value="Signal recognition particle SRP54, nucleotide-binding domain"/>
    <property type="match status" value="1"/>
</dbReference>
<evidence type="ECO:0000256" key="5">
    <source>
        <dbReference type="ARBA" id="ARBA00023134"/>
    </source>
</evidence>
<evidence type="ECO:0000256" key="7">
    <source>
        <dbReference type="ARBA" id="ARBA00023170"/>
    </source>
</evidence>
<keyword evidence="1 9" id="KW-1003">Cell membrane</keyword>
<dbReference type="InterPro" id="IPR013822">
    <property type="entry name" value="Signal_recog_particl_SRP54_hlx"/>
</dbReference>
<dbReference type="InterPro" id="IPR004390">
    <property type="entry name" value="SR_rcpt_FtsY"/>
</dbReference>
<dbReference type="GO" id="GO:0006614">
    <property type="term" value="P:SRP-dependent cotranslational protein targeting to membrane"/>
    <property type="evidence" value="ECO:0007669"/>
    <property type="project" value="InterPro"/>
</dbReference>
<keyword evidence="4 9" id="KW-0378">Hydrolase</keyword>
<comment type="caution">
    <text evidence="9">Lacks conserved residue(s) required for the propagation of feature annotation.</text>
</comment>
<name>A0A1F6CJV2_HANXR</name>
<accession>A0A1F6CJV2</accession>
<proteinExistence type="inferred from homology"/>
<evidence type="ECO:0000256" key="1">
    <source>
        <dbReference type="ARBA" id="ARBA00022475"/>
    </source>
</evidence>
<protein>
    <recommendedName>
        <fullName evidence="9">Signal recognition particle receptor FtsY</fullName>
        <shortName evidence="9">SRP receptor</shortName>
        <ecNumber evidence="9">3.6.5.4</ecNumber>
    </recommendedName>
</protein>
<dbReference type="SMART" id="SM00963">
    <property type="entry name" value="SRP54_N"/>
    <property type="match status" value="1"/>
</dbReference>
<evidence type="ECO:0000313" key="13">
    <source>
        <dbReference type="EMBL" id="OGG49534.1"/>
    </source>
</evidence>
<dbReference type="GO" id="GO:0003924">
    <property type="term" value="F:GTPase activity"/>
    <property type="evidence" value="ECO:0007669"/>
    <property type="project" value="UniProtKB-UniRule"/>
</dbReference>
<evidence type="ECO:0000256" key="2">
    <source>
        <dbReference type="ARBA" id="ARBA00022490"/>
    </source>
</evidence>
<dbReference type="Pfam" id="PF00448">
    <property type="entry name" value="SRP54"/>
    <property type="match status" value="1"/>
</dbReference>
<dbReference type="Gene3D" id="3.40.50.300">
    <property type="entry name" value="P-loop containing nucleotide triphosphate hydrolases"/>
    <property type="match status" value="1"/>
</dbReference>
<keyword evidence="6 9" id="KW-0472">Membrane</keyword>
<dbReference type="GO" id="GO:0005047">
    <property type="term" value="F:signal recognition particle binding"/>
    <property type="evidence" value="ECO:0007669"/>
    <property type="project" value="TreeGrafter"/>
</dbReference>
<dbReference type="SUPFAM" id="SSF47364">
    <property type="entry name" value="Domain of the SRP/SRP receptor G-proteins"/>
    <property type="match status" value="1"/>
</dbReference>
<gene>
    <name evidence="9" type="primary">ftsY</name>
    <name evidence="13" type="ORF">A3F84_29010</name>
</gene>
<comment type="caution">
    <text evidence="13">The sequence shown here is derived from an EMBL/GenBank/DDBJ whole genome shotgun (WGS) entry which is preliminary data.</text>
</comment>
<keyword evidence="5 9" id="KW-0342">GTP-binding</keyword>
<evidence type="ECO:0000256" key="8">
    <source>
        <dbReference type="ARBA" id="ARBA00048027"/>
    </source>
</evidence>
<dbReference type="Proteomes" id="UP000178606">
    <property type="component" value="Unassembled WGS sequence"/>
</dbReference>
<keyword evidence="3 9" id="KW-0547">Nucleotide-binding</keyword>
<dbReference type="InterPro" id="IPR003593">
    <property type="entry name" value="AAA+_ATPase"/>
</dbReference>
<dbReference type="InterPro" id="IPR036225">
    <property type="entry name" value="SRP/SRP_N"/>
</dbReference>
<dbReference type="AlphaFoldDB" id="A0A1F6CJV2"/>
<dbReference type="GO" id="GO:0005886">
    <property type="term" value="C:plasma membrane"/>
    <property type="evidence" value="ECO:0007669"/>
    <property type="project" value="UniProtKB-SubCell"/>
</dbReference>
<evidence type="ECO:0000259" key="12">
    <source>
        <dbReference type="SMART" id="SM00963"/>
    </source>
</evidence>
<evidence type="ECO:0000259" key="10">
    <source>
        <dbReference type="SMART" id="SM00382"/>
    </source>
</evidence>
<feature type="binding site" evidence="9">
    <location>
        <begin position="112"/>
        <end position="119"/>
    </location>
    <ligand>
        <name>GTP</name>
        <dbReference type="ChEBI" id="CHEBI:37565"/>
    </ligand>
</feature>
<feature type="binding site" evidence="9">
    <location>
        <begin position="194"/>
        <end position="198"/>
    </location>
    <ligand>
        <name>GTP</name>
        <dbReference type="ChEBI" id="CHEBI:37565"/>
    </ligand>
</feature>
<dbReference type="GO" id="GO:0005525">
    <property type="term" value="F:GTP binding"/>
    <property type="evidence" value="ECO:0007669"/>
    <property type="project" value="UniProtKB-UniRule"/>
</dbReference>
<sequence>MLKGLFNKLKEGLTKTRINVVERIAEVVRGRRLDEAALEEIERILIEADVGVDAALHLVEALRERVRADGLPEEGVNRLLKEEVLRMLEAPAAQAQAVEPSPGEPRVILVVGVNGVGKTTTIGKLAARCAARGERVVLAACDTFRAAAIDQLAAWADRADAGIVRHQPGADPASVAFDALSAAKARGADAVIVDTAGRLHTKVNLMEELKKVYRVIQKAQAGAPHEVLLVLDATTGQNAIAQARQFHATLGLTGLVLAKLDGTAKGGIVIAISRSLNIPVRMVGLGEGIDDLQDFDPRAFVDAMFEDGDA</sequence>
<dbReference type="HAMAP" id="MF_00920">
    <property type="entry name" value="FtsY"/>
    <property type="match status" value="1"/>
</dbReference>
<dbReference type="GO" id="GO:0005737">
    <property type="term" value="C:cytoplasm"/>
    <property type="evidence" value="ECO:0007669"/>
    <property type="project" value="UniProtKB-SubCell"/>
</dbReference>
<reference evidence="13 14" key="1">
    <citation type="journal article" date="2016" name="Nat. Commun.">
        <title>Thousands of microbial genomes shed light on interconnected biogeochemical processes in an aquifer system.</title>
        <authorList>
            <person name="Anantharaman K."/>
            <person name="Brown C.T."/>
            <person name="Hug L.A."/>
            <person name="Sharon I."/>
            <person name="Castelle C.J."/>
            <person name="Probst A.J."/>
            <person name="Thomas B.C."/>
            <person name="Singh A."/>
            <person name="Wilkins M.J."/>
            <person name="Karaoz U."/>
            <person name="Brodie E.L."/>
            <person name="Williams K.H."/>
            <person name="Hubbard S.S."/>
            <person name="Banfield J.F."/>
        </authorList>
    </citation>
    <scope>NUCLEOTIDE SEQUENCE [LARGE SCALE GENOMIC DNA]</scope>
    <source>
        <strain evidence="14">RIFCSPLOWO2_12_FULL_64_10</strain>
    </source>
</reference>
<feature type="domain" description="Signal recognition particle SRP54 helical bundle" evidence="12">
    <location>
        <begin position="9"/>
        <end position="88"/>
    </location>
</feature>
<evidence type="ECO:0000256" key="3">
    <source>
        <dbReference type="ARBA" id="ARBA00022741"/>
    </source>
</evidence>
<dbReference type="InterPro" id="IPR042101">
    <property type="entry name" value="SRP54_N_sf"/>
</dbReference>